<evidence type="ECO:0000313" key="2">
    <source>
        <dbReference type="Proteomes" id="UP001500218"/>
    </source>
</evidence>
<comment type="caution">
    <text evidence="1">The sequence shown here is derived from an EMBL/GenBank/DDBJ whole genome shotgun (WGS) entry which is preliminary data.</text>
</comment>
<dbReference type="EMBL" id="BAAALT010000261">
    <property type="protein sequence ID" value="GAA1830301.1"/>
    <property type="molecule type" value="Genomic_DNA"/>
</dbReference>
<dbReference type="Proteomes" id="UP001500218">
    <property type="component" value="Unassembled WGS sequence"/>
</dbReference>
<name>A0ABP4YTC1_9ACTN</name>
<reference evidence="2" key="1">
    <citation type="journal article" date="2019" name="Int. J. Syst. Evol. Microbiol.">
        <title>The Global Catalogue of Microorganisms (GCM) 10K type strain sequencing project: providing services to taxonomists for standard genome sequencing and annotation.</title>
        <authorList>
            <consortium name="The Broad Institute Genomics Platform"/>
            <consortium name="The Broad Institute Genome Sequencing Center for Infectious Disease"/>
            <person name="Wu L."/>
            <person name="Ma J."/>
        </authorList>
    </citation>
    <scope>NUCLEOTIDE SEQUENCE [LARGE SCALE GENOMIC DNA]</scope>
    <source>
        <strain evidence="2">JCM 13250</strain>
    </source>
</reference>
<protein>
    <submittedName>
        <fullName evidence="1">Uncharacterized protein</fullName>
    </submittedName>
</protein>
<proteinExistence type="predicted"/>
<gene>
    <name evidence="1" type="ORF">GCM10009682_56360</name>
</gene>
<sequence>MSSSPRVPTAQRNDLLQQAASYCIDATTIGALAALEERANDYISDKTWEAVRCSWNTRNCEALAKLSLAILEGKKRLHLGVGKLTGFLLGLFGPPRFAVLLTEEIASRVPLPFIDDNAIIAARGIQVTGVVMCLLQGRDLIDCACFADVVMAEGKERMKALLVAAEHDWSGLRNLPFQRTAADGRTV</sequence>
<evidence type="ECO:0000313" key="1">
    <source>
        <dbReference type="EMBL" id="GAA1830301.1"/>
    </source>
</evidence>
<accession>A0ABP4YTC1</accession>
<organism evidence="1 2">
    <name type="scientific">Luedemannella flava</name>
    <dbReference type="NCBI Taxonomy" id="349316"/>
    <lineage>
        <taxon>Bacteria</taxon>
        <taxon>Bacillati</taxon>
        <taxon>Actinomycetota</taxon>
        <taxon>Actinomycetes</taxon>
        <taxon>Micromonosporales</taxon>
        <taxon>Micromonosporaceae</taxon>
        <taxon>Luedemannella</taxon>
    </lineage>
</organism>
<keyword evidence="2" id="KW-1185">Reference proteome</keyword>